<dbReference type="PANTHER" id="PTHR43311">
    <property type="entry name" value="GLUTAMATE--TRNA LIGASE"/>
    <property type="match status" value="1"/>
</dbReference>
<reference evidence="7 8" key="1">
    <citation type="submission" date="2019-03" db="EMBL/GenBank/DDBJ databases">
        <title>Draft genome of Gammaproteobacteria bacterium LSUCC0057, a member of the SAR92 clade.</title>
        <authorList>
            <person name="Lanclos V.C."/>
            <person name="Doiron C."/>
            <person name="Henson M.W."/>
            <person name="Thrash J.C."/>
        </authorList>
    </citation>
    <scope>NUCLEOTIDE SEQUENCE [LARGE SCALE GENOMIC DNA]</scope>
    <source>
        <strain evidence="7 8">LSUCC0057</strain>
    </source>
</reference>
<dbReference type="GO" id="GO:0008270">
    <property type="term" value="F:zinc ion binding"/>
    <property type="evidence" value="ECO:0007669"/>
    <property type="project" value="InterPro"/>
</dbReference>
<dbReference type="NCBIfam" id="TIGR03838">
    <property type="entry name" value="queuosine_YadB"/>
    <property type="match status" value="1"/>
</dbReference>
<evidence type="ECO:0000256" key="4">
    <source>
        <dbReference type="ARBA" id="ARBA00023146"/>
    </source>
</evidence>
<comment type="similarity">
    <text evidence="5">Belongs to the class-I aminoacyl-tRNA synthetase family.</text>
</comment>
<evidence type="ECO:0000256" key="5">
    <source>
        <dbReference type="RuleBase" id="RU363037"/>
    </source>
</evidence>
<dbReference type="GO" id="GO:0006424">
    <property type="term" value="P:glutamyl-tRNA aminoacylation"/>
    <property type="evidence" value="ECO:0007669"/>
    <property type="project" value="InterPro"/>
</dbReference>
<evidence type="ECO:0000256" key="1">
    <source>
        <dbReference type="ARBA" id="ARBA00022598"/>
    </source>
</evidence>
<evidence type="ECO:0000256" key="3">
    <source>
        <dbReference type="ARBA" id="ARBA00022840"/>
    </source>
</evidence>
<keyword evidence="4 5" id="KW-0030">Aminoacyl-tRNA synthetase</keyword>
<dbReference type="InterPro" id="IPR020058">
    <property type="entry name" value="Glu/Gln-tRNA-synth_Ib_cat-dom"/>
</dbReference>
<sequence>MGSLVAALASFLQARQLRGRWLVRIEDIDPPREVAGADQTILSQLQAHGLHWDGEVLYQSRRLQHYRAVAAQLQASHDAYRCRCSRRRLKQLPGGRYDGHCRNASVAAGEPAALRFKLPDSGRCQFDDLFLGPQQQQVAEQVGDFPIWRRDGLVSYQLAVVVDDHTQGVNTVVRGADLLDNTGRQLLLQQRLGYPAPRYGHVPLVRDSNGRKLSKQNHAPCLPAGEESQSLLYALRHLGQTPPHSLAAQPPAAILAWALAHWPPLRPLTANRSTPPC</sequence>
<dbReference type="PANTHER" id="PTHR43311:SF1">
    <property type="entry name" value="GLUTAMYL-Q TRNA(ASP) SYNTHETASE"/>
    <property type="match status" value="1"/>
</dbReference>
<dbReference type="EMBL" id="SPIA01000002">
    <property type="protein sequence ID" value="TFH67688.1"/>
    <property type="molecule type" value="Genomic_DNA"/>
</dbReference>
<comment type="caution">
    <text evidence="7">The sequence shown here is derived from an EMBL/GenBank/DDBJ whole genome shotgun (WGS) entry which is preliminary data.</text>
</comment>
<evidence type="ECO:0000256" key="2">
    <source>
        <dbReference type="ARBA" id="ARBA00022741"/>
    </source>
</evidence>
<accession>A0A4Y8UGY1</accession>
<dbReference type="OrthoDB" id="9807503at2"/>
<protein>
    <submittedName>
        <fullName evidence="7">tRNA glutamyl-Q(34) synthetase GluQRS</fullName>
        <ecNumber evidence="7">6.1.1.-</ecNumber>
    </submittedName>
</protein>
<evidence type="ECO:0000313" key="8">
    <source>
        <dbReference type="Proteomes" id="UP000298133"/>
    </source>
</evidence>
<dbReference type="InterPro" id="IPR022380">
    <property type="entry name" value="Glu-Q_tRNA(Asp)_Synthase"/>
</dbReference>
<keyword evidence="3 5" id="KW-0067">ATP-binding</keyword>
<feature type="domain" description="Glutamyl/glutaminyl-tRNA synthetase class Ib catalytic" evidence="6">
    <location>
        <begin position="2"/>
        <end position="218"/>
    </location>
</feature>
<dbReference type="GO" id="GO:0005829">
    <property type="term" value="C:cytosol"/>
    <property type="evidence" value="ECO:0007669"/>
    <property type="project" value="TreeGrafter"/>
</dbReference>
<keyword evidence="8" id="KW-1185">Reference proteome</keyword>
<dbReference type="Pfam" id="PF00749">
    <property type="entry name" value="tRNA-synt_1c"/>
    <property type="match status" value="1"/>
</dbReference>
<dbReference type="EC" id="6.1.1.-" evidence="7"/>
<dbReference type="InterPro" id="IPR049940">
    <property type="entry name" value="GluQ/Sye"/>
</dbReference>
<dbReference type="GO" id="GO:0006400">
    <property type="term" value="P:tRNA modification"/>
    <property type="evidence" value="ECO:0007669"/>
    <property type="project" value="InterPro"/>
</dbReference>
<evidence type="ECO:0000313" key="7">
    <source>
        <dbReference type="EMBL" id="TFH67688.1"/>
    </source>
</evidence>
<name>A0A4Y8UGY1_9GAMM</name>
<keyword evidence="2 5" id="KW-0547">Nucleotide-binding</keyword>
<keyword evidence="1 5" id="KW-0436">Ligase</keyword>
<proteinExistence type="inferred from homology"/>
<evidence type="ECO:0000259" key="6">
    <source>
        <dbReference type="Pfam" id="PF00749"/>
    </source>
</evidence>
<dbReference type="NCBIfam" id="NF004314">
    <property type="entry name" value="PRK05710.1-3"/>
    <property type="match status" value="1"/>
</dbReference>
<gene>
    <name evidence="7" type="ORF">E3W66_05400</name>
</gene>
<dbReference type="AlphaFoldDB" id="A0A4Y8UGY1"/>
<keyword evidence="5" id="KW-0648">Protein biosynthesis</keyword>
<organism evidence="7 8">
    <name type="scientific">Gammaproteobacteria bacterium LSUCC0057</name>
    <dbReference type="NCBI Taxonomy" id="2559237"/>
    <lineage>
        <taxon>Bacteria</taxon>
        <taxon>Pseudomonadati</taxon>
        <taxon>Pseudomonadota</taxon>
        <taxon>Gammaproteobacteria</taxon>
        <taxon>Cellvibrionales</taxon>
        <taxon>Porticoccaceae</taxon>
        <taxon>SAR92 clade</taxon>
    </lineage>
</organism>
<dbReference type="Proteomes" id="UP000298133">
    <property type="component" value="Unassembled WGS sequence"/>
</dbReference>
<dbReference type="SUPFAM" id="SSF52374">
    <property type="entry name" value="Nucleotidylyl transferase"/>
    <property type="match status" value="1"/>
</dbReference>
<dbReference type="Gene3D" id="3.40.50.620">
    <property type="entry name" value="HUPs"/>
    <property type="match status" value="1"/>
</dbReference>
<dbReference type="InterPro" id="IPR014729">
    <property type="entry name" value="Rossmann-like_a/b/a_fold"/>
</dbReference>
<dbReference type="GO" id="GO:0005524">
    <property type="term" value="F:ATP binding"/>
    <property type="evidence" value="ECO:0007669"/>
    <property type="project" value="UniProtKB-KW"/>
</dbReference>
<dbReference type="GO" id="GO:0004818">
    <property type="term" value="F:glutamate-tRNA ligase activity"/>
    <property type="evidence" value="ECO:0007669"/>
    <property type="project" value="TreeGrafter"/>
</dbReference>